<evidence type="ECO:0000259" key="4">
    <source>
        <dbReference type="PROSITE" id="PS50222"/>
    </source>
</evidence>
<feature type="region of interest" description="Disordered" evidence="3">
    <location>
        <begin position="1"/>
        <end position="59"/>
    </location>
</feature>
<protein>
    <recommendedName>
        <fullName evidence="4">EF-hand domain-containing protein</fullName>
    </recommendedName>
</protein>
<evidence type="ECO:0000313" key="5">
    <source>
        <dbReference type="EMBL" id="CAD9524872.1"/>
    </source>
</evidence>
<dbReference type="AlphaFoldDB" id="A0A7S2INQ4"/>
<gene>
    <name evidence="5" type="ORF">CBRE1094_LOCUS35799</name>
</gene>
<dbReference type="InterPro" id="IPR050145">
    <property type="entry name" value="Centrin_CML-like"/>
</dbReference>
<dbReference type="CDD" id="cd00051">
    <property type="entry name" value="EFh"/>
    <property type="match status" value="2"/>
</dbReference>
<feature type="domain" description="EF-hand" evidence="4">
    <location>
        <begin position="241"/>
        <end position="276"/>
    </location>
</feature>
<accession>A0A7S2INQ4</accession>
<dbReference type="SUPFAM" id="SSF47473">
    <property type="entry name" value="EF-hand"/>
    <property type="match status" value="1"/>
</dbReference>
<dbReference type="InterPro" id="IPR002048">
    <property type="entry name" value="EF_hand_dom"/>
</dbReference>
<feature type="domain" description="EF-hand" evidence="4">
    <location>
        <begin position="278"/>
        <end position="313"/>
    </location>
</feature>
<evidence type="ECO:0000256" key="1">
    <source>
        <dbReference type="ARBA" id="ARBA00022737"/>
    </source>
</evidence>
<reference evidence="5" key="1">
    <citation type="submission" date="2021-01" db="EMBL/GenBank/DDBJ databases">
        <authorList>
            <person name="Corre E."/>
            <person name="Pelletier E."/>
            <person name="Niang G."/>
            <person name="Scheremetjew M."/>
            <person name="Finn R."/>
            <person name="Kale V."/>
            <person name="Holt S."/>
            <person name="Cochrane G."/>
            <person name="Meng A."/>
            <person name="Brown T."/>
            <person name="Cohen L."/>
        </authorList>
    </citation>
    <scope>NUCLEOTIDE SEQUENCE</scope>
    <source>
        <strain evidence="5">UTEX LB 985</strain>
    </source>
</reference>
<dbReference type="PANTHER" id="PTHR23050">
    <property type="entry name" value="CALCIUM BINDING PROTEIN"/>
    <property type="match status" value="1"/>
</dbReference>
<dbReference type="Gene3D" id="1.10.238.10">
    <property type="entry name" value="EF-hand"/>
    <property type="match status" value="2"/>
</dbReference>
<feature type="domain" description="EF-hand" evidence="4">
    <location>
        <begin position="391"/>
        <end position="426"/>
    </location>
</feature>
<name>A0A7S2INQ4_9EUKA</name>
<keyword evidence="2" id="KW-0106">Calcium</keyword>
<dbReference type="InterPro" id="IPR011992">
    <property type="entry name" value="EF-hand-dom_pair"/>
</dbReference>
<evidence type="ECO:0000256" key="3">
    <source>
        <dbReference type="SAM" id="MobiDB-lite"/>
    </source>
</evidence>
<keyword evidence="1" id="KW-0677">Repeat</keyword>
<feature type="compositionally biased region" description="Low complexity" evidence="3">
    <location>
        <begin position="30"/>
        <end position="45"/>
    </location>
</feature>
<proteinExistence type="predicted"/>
<dbReference type="SMART" id="SM00054">
    <property type="entry name" value="EFh"/>
    <property type="match status" value="4"/>
</dbReference>
<dbReference type="PROSITE" id="PS00018">
    <property type="entry name" value="EF_HAND_1"/>
    <property type="match status" value="2"/>
</dbReference>
<dbReference type="PROSITE" id="PS50222">
    <property type="entry name" value="EF_HAND_2"/>
    <property type="match status" value="3"/>
</dbReference>
<evidence type="ECO:0000256" key="2">
    <source>
        <dbReference type="ARBA" id="ARBA00022837"/>
    </source>
</evidence>
<sequence length="479" mass="53350">MQPPLSPRAMRPMSAAQSPRLQPMPPPGMPSAAEAAASFSPRSSAQMSPRNFRPHSAPVRMPAQLKGGGRLFDQSPLKGMSQNEVINEARIRLAHNKQRLRLKQLLQTSANGGTVVNTRDLILACRLAKLDVGDDVQRTSDADKFVSPNLIKDRDCFGSPRAVDWRAFHQSIEYPQLHAPGTYGGSLPMTRKQKNQYKEYQDILRAKEVADAAGEALQIKPKIDDSQVAHWHKVLKDKLETRFGEIRRAFQLIDEDRSGTCDRQELKHMLNAMFNLNVPDDIMDRIIDLADYDGDGVINFAEFARIVTADNVLSMKNTLIADEGIFAQNGKDPAMIALEIDRHKMAEQRRKMALGGYADGGYHPKLRRTGPNVDELRRGHKTLKKAITARFGENGAKIAFDAIDRDGSGTLRRTELRRFLRTFTKTIPDRVITGLIDYCDNDGDTKTLSKAEFVKMIKAEYLGSGGFDPNLAAKKGSIA</sequence>
<organism evidence="5">
    <name type="scientific">Haptolina brevifila</name>
    <dbReference type="NCBI Taxonomy" id="156173"/>
    <lineage>
        <taxon>Eukaryota</taxon>
        <taxon>Haptista</taxon>
        <taxon>Haptophyta</taxon>
        <taxon>Prymnesiophyceae</taxon>
        <taxon>Prymnesiales</taxon>
        <taxon>Prymnesiaceae</taxon>
        <taxon>Haptolina</taxon>
    </lineage>
</organism>
<dbReference type="GO" id="GO:0005509">
    <property type="term" value="F:calcium ion binding"/>
    <property type="evidence" value="ECO:0007669"/>
    <property type="project" value="InterPro"/>
</dbReference>
<dbReference type="InterPro" id="IPR018247">
    <property type="entry name" value="EF_Hand_1_Ca_BS"/>
</dbReference>
<dbReference type="Pfam" id="PF13499">
    <property type="entry name" value="EF-hand_7"/>
    <property type="match status" value="2"/>
</dbReference>
<dbReference type="EMBL" id="HBGU01065657">
    <property type="protein sequence ID" value="CAD9524872.1"/>
    <property type="molecule type" value="Transcribed_RNA"/>
</dbReference>